<comment type="catalytic activity">
    <reaction evidence="5">
        <text>glucuronate acceptor + UDP-alpha-D-glucuronate = acceptor beta-D-glucuronoside + UDP + H(+)</text>
        <dbReference type="Rhea" id="RHEA:21032"/>
        <dbReference type="ChEBI" id="CHEBI:15378"/>
        <dbReference type="ChEBI" id="CHEBI:58052"/>
        <dbReference type="ChEBI" id="CHEBI:58223"/>
        <dbReference type="ChEBI" id="CHEBI:132367"/>
        <dbReference type="ChEBI" id="CHEBI:132368"/>
        <dbReference type="EC" id="2.4.1.17"/>
    </reaction>
</comment>
<dbReference type="PROSITE" id="PS00375">
    <property type="entry name" value="UDPGT"/>
    <property type="match status" value="1"/>
</dbReference>
<dbReference type="PANTHER" id="PTHR48043">
    <property type="entry name" value="EG:EG0003.4 PROTEIN-RELATED"/>
    <property type="match status" value="1"/>
</dbReference>
<comment type="subcellular location">
    <subcellularLocation>
        <location evidence="5">Membrane</location>
        <topology evidence="5">Single-pass membrane protein</topology>
    </subcellularLocation>
</comment>
<dbReference type="Pfam" id="PF00201">
    <property type="entry name" value="UDPGT"/>
    <property type="match status" value="1"/>
</dbReference>
<dbReference type="InterPro" id="IPR002213">
    <property type="entry name" value="UDP_glucos_trans"/>
</dbReference>
<sequence length="511" mass="59241">MIQIVYMFLVLHGVYSANILYIAPLGSPSHYLWNKVLALELVATGHNVTMLTHDYEKKDVLTNYTVITIEDFYEHTSKHFYIEDVILKGNTIQNILDLHDYAKLTCDYDFQSAGFQKLLNYPQDFKFDLIIFDITGPICLYGFISRFHNPPVIAITAFTLSPHLSYLFTNPLYTSYMPHFATTYSNKMTFLERTLNFIYTYFDIVLAMYISFPYQHQTAIVAFNAPLPDFVETHKNFSLFLINTDFAMDYPTPLLPNIIPVGGLQIQPLKPLSQDLENVFNHAEHGVIFFSLGTNINSKIFTDEDINTFLNVFSKLQEVVVWKFNDSLQNVPKNVFISKWLPQNDILGHPKTKLFITHCGRLSTQEAIYHAVPMVGIPYFIDQNENMARLINKGVAVYLNNKHFTFGNIHGAITEVLRNPKYKYNIKKMSEKFKNYINSPLDRAVFWVEHVLAYGAPDYLNAPSRDMKFYKINNVDVFLFLLLCLLLLCYIFYCVLQISKIFFKQPKIKTN</sequence>
<dbReference type="GO" id="GO:0016020">
    <property type="term" value="C:membrane"/>
    <property type="evidence" value="ECO:0007669"/>
    <property type="project" value="UniProtKB-SubCell"/>
</dbReference>
<reference evidence="7" key="1">
    <citation type="submission" date="2023-01" db="EMBL/GenBank/DDBJ databases">
        <title>Key to firefly adult light organ development and bioluminescence: homeobox transcription factors regulate luciferase expression and transportation to peroxisome.</title>
        <authorList>
            <person name="Fu X."/>
        </authorList>
    </citation>
    <scope>NUCLEOTIDE SEQUENCE [LARGE SCALE GENOMIC DNA]</scope>
</reference>
<dbReference type="InterPro" id="IPR050271">
    <property type="entry name" value="UDP-glycosyltransferase"/>
</dbReference>
<dbReference type="FunFam" id="3.40.50.2000:FF:000021">
    <property type="entry name" value="UDP-glucuronosyltransferase"/>
    <property type="match status" value="1"/>
</dbReference>
<evidence type="ECO:0000256" key="5">
    <source>
        <dbReference type="RuleBase" id="RU362059"/>
    </source>
</evidence>
<feature type="transmembrane region" description="Helical" evidence="5">
    <location>
        <begin position="477"/>
        <end position="496"/>
    </location>
</feature>
<keyword evidence="3 4" id="KW-0808">Transferase</keyword>
<dbReference type="AlphaFoldDB" id="A0AAN7PLX8"/>
<keyword evidence="5" id="KW-1133">Transmembrane helix</keyword>
<accession>A0AAN7PLX8</accession>
<evidence type="ECO:0000256" key="2">
    <source>
        <dbReference type="ARBA" id="ARBA00022676"/>
    </source>
</evidence>
<gene>
    <name evidence="6" type="ORF">RN001_000167</name>
</gene>
<dbReference type="EC" id="2.4.1.17" evidence="5"/>
<dbReference type="EMBL" id="JARPUR010000001">
    <property type="protein sequence ID" value="KAK4883896.1"/>
    <property type="molecule type" value="Genomic_DNA"/>
</dbReference>
<dbReference type="InterPro" id="IPR035595">
    <property type="entry name" value="UDP_glycos_trans_CS"/>
</dbReference>
<organism evidence="6 7">
    <name type="scientific">Aquatica leii</name>
    <dbReference type="NCBI Taxonomy" id="1421715"/>
    <lineage>
        <taxon>Eukaryota</taxon>
        <taxon>Metazoa</taxon>
        <taxon>Ecdysozoa</taxon>
        <taxon>Arthropoda</taxon>
        <taxon>Hexapoda</taxon>
        <taxon>Insecta</taxon>
        <taxon>Pterygota</taxon>
        <taxon>Neoptera</taxon>
        <taxon>Endopterygota</taxon>
        <taxon>Coleoptera</taxon>
        <taxon>Polyphaga</taxon>
        <taxon>Elateriformia</taxon>
        <taxon>Elateroidea</taxon>
        <taxon>Lampyridae</taxon>
        <taxon>Luciolinae</taxon>
        <taxon>Aquatica</taxon>
    </lineage>
</organism>
<dbReference type="SUPFAM" id="SSF53756">
    <property type="entry name" value="UDP-Glycosyltransferase/glycogen phosphorylase"/>
    <property type="match status" value="1"/>
</dbReference>
<comment type="similarity">
    <text evidence="1 4">Belongs to the UDP-glycosyltransferase family.</text>
</comment>
<dbReference type="CDD" id="cd03784">
    <property type="entry name" value="GT1_Gtf-like"/>
    <property type="match status" value="1"/>
</dbReference>
<evidence type="ECO:0000256" key="3">
    <source>
        <dbReference type="ARBA" id="ARBA00022679"/>
    </source>
</evidence>
<dbReference type="GO" id="GO:0015020">
    <property type="term" value="F:glucuronosyltransferase activity"/>
    <property type="evidence" value="ECO:0007669"/>
    <property type="project" value="UniProtKB-EC"/>
</dbReference>
<evidence type="ECO:0000313" key="7">
    <source>
        <dbReference type="Proteomes" id="UP001353858"/>
    </source>
</evidence>
<keyword evidence="7" id="KW-1185">Reference proteome</keyword>
<name>A0AAN7PLX8_9COLE</name>
<evidence type="ECO:0000313" key="6">
    <source>
        <dbReference type="EMBL" id="KAK4883896.1"/>
    </source>
</evidence>
<keyword evidence="2 4" id="KW-0328">Glycosyltransferase</keyword>
<evidence type="ECO:0000256" key="1">
    <source>
        <dbReference type="ARBA" id="ARBA00009995"/>
    </source>
</evidence>
<keyword evidence="5" id="KW-0472">Membrane</keyword>
<dbReference type="Proteomes" id="UP001353858">
    <property type="component" value="Unassembled WGS sequence"/>
</dbReference>
<keyword evidence="5" id="KW-0812">Transmembrane</keyword>
<evidence type="ECO:0000256" key="4">
    <source>
        <dbReference type="RuleBase" id="RU003718"/>
    </source>
</evidence>
<dbReference type="PANTHER" id="PTHR48043:SF159">
    <property type="entry name" value="EG:EG0003.4 PROTEIN-RELATED"/>
    <property type="match status" value="1"/>
</dbReference>
<comment type="caution">
    <text evidence="6">The sequence shown here is derived from an EMBL/GenBank/DDBJ whole genome shotgun (WGS) entry which is preliminary data.</text>
</comment>
<proteinExistence type="inferred from homology"/>
<protein>
    <recommendedName>
        <fullName evidence="5">UDP-glucuronosyltransferase</fullName>
        <ecNumber evidence="5">2.4.1.17</ecNumber>
    </recommendedName>
</protein>
<dbReference type="Gene3D" id="3.40.50.2000">
    <property type="entry name" value="Glycogen Phosphorylase B"/>
    <property type="match status" value="1"/>
</dbReference>